<keyword evidence="2" id="KW-0472">Membrane</keyword>
<evidence type="ECO:0000256" key="2">
    <source>
        <dbReference type="SAM" id="Phobius"/>
    </source>
</evidence>
<keyword evidence="4" id="KW-1185">Reference proteome</keyword>
<accession>A0AA88RGD0</accession>
<reference evidence="3" key="1">
    <citation type="submission" date="2022-12" db="EMBL/GenBank/DDBJ databases">
        <title>Draft genome assemblies for two species of Escallonia (Escalloniales).</title>
        <authorList>
            <person name="Chanderbali A."/>
            <person name="Dervinis C."/>
            <person name="Anghel I."/>
            <person name="Soltis D."/>
            <person name="Soltis P."/>
            <person name="Zapata F."/>
        </authorList>
    </citation>
    <scope>NUCLEOTIDE SEQUENCE</scope>
    <source>
        <strain evidence="3">UCBG92.1500</strain>
        <tissue evidence="3">Leaf</tissue>
    </source>
</reference>
<protein>
    <submittedName>
        <fullName evidence="3">Uncharacterized protein</fullName>
    </submittedName>
</protein>
<sequence length="93" mass="10320">MASTGKKRPKFEPKSPATKPHHHALFMEPSPNFFPSKRDLLRLLAVVAIAASVAIACNHATLTGIMMVFVDKNFIFLVYLLLTTMFAVVHLLV</sequence>
<feature type="transmembrane region" description="Helical" evidence="2">
    <location>
        <begin position="74"/>
        <end position="92"/>
    </location>
</feature>
<keyword evidence="2" id="KW-0812">Transmembrane</keyword>
<feature type="region of interest" description="Disordered" evidence="1">
    <location>
        <begin position="1"/>
        <end position="22"/>
    </location>
</feature>
<proteinExistence type="predicted"/>
<dbReference type="AlphaFoldDB" id="A0AA88RGD0"/>
<dbReference type="EMBL" id="JAVXUO010001195">
    <property type="protein sequence ID" value="KAK2985044.1"/>
    <property type="molecule type" value="Genomic_DNA"/>
</dbReference>
<organism evidence="3 4">
    <name type="scientific">Escallonia rubra</name>
    <dbReference type="NCBI Taxonomy" id="112253"/>
    <lineage>
        <taxon>Eukaryota</taxon>
        <taxon>Viridiplantae</taxon>
        <taxon>Streptophyta</taxon>
        <taxon>Embryophyta</taxon>
        <taxon>Tracheophyta</taxon>
        <taxon>Spermatophyta</taxon>
        <taxon>Magnoliopsida</taxon>
        <taxon>eudicotyledons</taxon>
        <taxon>Gunneridae</taxon>
        <taxon>Pentapetalae</taxon>
        <taxon>asterids</taxon>
        <taxon>campanulids</taxon>
        <taxon>Escalloniales</taxon>
        <taxon>Escalloniaceae</taxon>
        <taxon>Escallonia</taxon>
    </lineage>
</organism>
<feature type="transmembrane region" description="Helical" evidence="2">
    <location>
        <begin position="43"/>
        <end position="68"/>
    </location>
</feature>
<name>A0AA88RGD0_9ASTE</name>
<gene>
    <name evidence="3" type="ORF">RJ640_016964</name>
</gene>
<evidence type="ECO:0000313" key="4">
    <source>
        <dbReference type="Proteomes" id="UP001187471"/>
    </source>
</evidence>
<evidence type="ECO:0000313" key="3">
    <source>
        <dbReference type="EMBL" id="KAK2985044.1"/>
    </source>
</evidence>
<comment type="caution">
    <text evidence="3">The sequence shown here is derived from an EMBL/GenBank/DDBJ whole genome shotgun (WGS) entry which is preliminary data.</text>
</comment>
<evidence type="ECO:0000256" key="1">
    <source>
        <dbReference type="SAM" id="MobiDB-lite"/>
    </source>
</evidence>
<keyword evidence="2" id="KW-1133">Transmembrane helix</keyword>
<dbReference type="Proteomes" id="UP001187471">
    <property type="component" value="Unassembled WGS sequence"/>
</dbReference>